<feature type="compositionally biased region" description="Basic and acidic residues" evidence="8">
    <location>
        <begin position="441"/>
        <end position="466"/>
    </location>
</feature>
<dbReference type="RefSeq" id="XP_038055225.1">
    <property type="nucleotide sequence ID" value="XM_038199297.1"/>
</dbReference>
<evidence type="ECO:0000313" key="10">
    <source>
        <dbReference type="EnsemblMetazoa" id="XP_038055227.1"/>
    </source>
</evidence>
<sequence>MNKYEVLGIVGEGAYGVVLKCRHKESSQIVAIKKFKDSEDNEDVRRTTLRELKVLRQLKQENIVELKEAFRRRGKLYLVFEYVERNMLELLEEMPNGVPPEKVRSYVYQLLKAIHWCHQNDIIHRDIKPENLLISEGDILKLCDFGFARNLGGNGTANYTDYVATRWYRSPELLLGAPYGKAVDIWSIGCILGELSDGQPLFPGESEIDQLYIIQKVLGALPNYQMELFEKNPRFSGLRFPQVSEPQTLEKKYSGIISSATLDVMKNVLRLEPSDRFTIEQCLEHRTFHTERLLHRDLPRPKSAYSSRQLDDKFPSKNGPKLGFVKDPKDNALSGSDQFKNTTYQTNTPMPDNTKASQESTAVIDAQAPSFLVPASHMKFLKSSKKKQQQLQAEMENNTVSWQGQQKASPIRSPPVLWDKPRDHAGTPSPRDSQETTSFDEPPRQIETQMERIARGERTQEPRSEKSFSLIKSAHSKEPSGSYAKHLGKYANAKVSSKYSGYSDKNRGESSQENANSPREEVKRKESKGEDFSLRIREDTDKENTIPNPMGSNIPPSKYFKNHTKTNANSGAVSLSKSSADVNENIQRYFDSEPVRSDGNSFVLFSDPRNSEAESKDLQDSKHRGPETRPLFGNPDQAATANVYSEGELPLISTSQSKLKGVYEGSRHPLSNTTETPRYLVLNPDSCQGSSQSGSRSHGSSPNISPKGSPREQPEVTKSAIIKAVDLRDTSSSQDTTDRLNTQLTEKKSILKGFPSSQNTPPEPDVRKPKSGKKKQPQYEVSVAYKGRVIQTAKAEEQEVRETQSFSTREYEQLQLKQEQQTTERHPQQATYAEKAGHSTGHSAGQHGMVATWPRSKSRGQQYTDQNPFIESAYLPSGISTGSSDVPSTKQQSDPYGDSRHTNHSNVENNSWKSVKDNTADGQWREVQSSKRKKKKKNQQFFVTGEVSNPERLAFQRNIYGSREQPKSLRKLNQTPTADKNLLSGGLHHSREPRLHPIQKQLPSLSAAGLPTTPLTRKVSHESDVRISHHQQQHHHHHHHHYSNPYAHHKHSKLDQDGIPDPNIVSHWQQGAPMDAGVAPDSRATPGKGPGHTLQPVKSARGGRLPSLPDFRDAPL</sequence>
<feature type="compositionally biased region" description="Polar residues" evidence="8">
    <location>
        <begin position="878"/>
        <end position="894"/>
    </location>
</feature>
<feature type="compositionally biased region" description="Basic residues" evidence="8">
    <location>
        <begin position="1028"/>
        <end position="1052"/>
    </location>
</feature>
<dbReference type="Pfam" id="PF00069">
    <property type="entry name" value="Pkinase"/>
    <property type="match status" value="1"/>
</dbReference>
<feature type="region of interest" description="Disordered" evidence="8">
    <location>
        <begin position="1017"/>
        <end position="1116"/>
    </location>
</feature>
<dbReference type="InterPro" id="IPR017441">
    <property type="entry name" value="Protein_kinase_ATP_BS"/>
</dbReference>
<feature type="compositionally biased region" description="Polar residues" evidence="8">
    <location>
        <begin position="859"/>
        <end position="869"/>
    </location>
</feature>
<dbReference type="SUPFAM" id="SSF56112">
    <property type="entry name" value="Protein kinase-like (PK-like)"/>
    <property type="match status" value="1"/>
</dbReference>
<dbReference type="GO" id="GO:0005524">
    <property type="term" value="F:ATP binding"/>
    <property type="evidence" value="ECO:0007669"/>
    <property type="project" value="UniProtKB-UniRule"/>
</dbReference>
<feature type="binding site" evidence="7">
    <location>
        <position position="34"/>
    </location>
    <ligand>
        <name>ATP</name>
        <dbReference type="ChEBI" id="CHEBI:30616"/>
    </ligand>
</feature>
<feature type="region of interest" description="Disordered" evidence="8">
    <location>
        <begin position="383"/>
        <end position="485"/>
    </location>
</feature>
<feature type="region of interest" description="Disordered" evidence="8">
    <location>
        <begin position="794"/>
        <end position="945"/>
    </location>
</feature>
<dbReference type="RefSeq" id="XP_038055226.1">
    <property type="nucleotide sequence ID" value="XM_038199298.1"/>
</dbReference>
<dbReference type="AlphaFoldDB" id="A0A913ZUI0"/>
<evidence type="ECO:0000259" key="9">
    <source>
        <dbReference type="PROSITE" id="PS50011"/>
    </source>
</evidence>
<dbReference type="PROSITE" id="PS00108">
    <property type="entry name" value="PROTEIN_KINASE_ST"/>
    <property type="match status" value="1"/>
</dbReference>
<dbReference type="EnsemblMetazoa" id="XM_038199298.1">
    <property type="protein sequence ID" value="XP_038055226.1"/>
    <property type="gene ID" value="LOC119727429"/>
</dbReference>
<dbReference type="SMART" id="SM00220">
    <property type="entry name" value="S_TKc"/>
    <property type="match status" value="1"/>
</dbReference>
<protein>
    <recommendedName>
        <fullName evidence="9">Protein kinase domain-containing protein</fullName>
    </recommendedName>
</protein>
<dbReference type="OMA" id="CLEHRAF"/>
<evidence type="ECO:0000256" key="7">
    <source>
        <dbReference type="PROSITE-ProRule" id="PRU10141"/>
    </source>
</evidence>
<dbReference type="FunFam" id="1.10.510.10:FF:000127">
    <property type="entry name" value="Putative cyclin-dependent kinase-like 5"/>
    <property type="match status" value="1"/>
</dbReference>
<feature type="compositionally biased region" description="Basic and acidic residues" evidence="8">
    <location>
        <begin position="518"/>
        <end position="544"/>
    </location>
</feature>
<dbReference type="GO" id="GO:0004674">
    <property type="term" value="F:protein serine/threonine kinase activity"/>
    <property type="evidence" value="ECO:0007669"/>
    <property type="project" value="UniProtKB-KW"/>
</dbReference>
<evidence type="ECO:0000256" key="3">
    <source>
        <dbReference type="ARBA" id="ARBA00022679"/>
    </source>
</evidence>
<feature type="compositionally biased region" description="Polar residues" evidence="8">
    <location>
        <begin position="545"/>
        <end position="555"/>
    </location>
</feature>
<dbReference type="EnsemblMetazoa" id="XM_038199299.1">
    <property type="protein sequence ID" value="XP_038055227.1"/>
    <property type="gene ID" value="LOC119727429"/>
</dbReference>
<dbReference type="GeneID" id="119727429"/>
<organism evidence="10 11">
    <name type="scientific">Patiria miniata</name>
    <name type="common">Bat star</name>
    <name type="synonym">Asterina miniata</name>
    <dbReference type="NCBI Taxonomy" id="46514"/>
    <lineage>
        <taxon>Eukaryota</taxon>
        <taxon>Metazoa</taxon>
        <taxon>Echinodermata</taxon>
        <taxon>Eleutherozoa</taxon>
        <taxon>Asterozoa</taxon>
        <taxon>Asteroidea</taxon>
        <taxon>Valvatacea</taxon>
        <taxon>Valvatida</taxon>
        <taxon>Asterinidae</taxon>
        <taxon>Patiria</taxon>
    </lineage>
</organism>
<evidence type="ECO:0000256" key="4">
    <source>
        <dbReference type="ARBA" id="ARBA00022741"/>
    </source>
</evidence>
<evidence type="ECO:0000256" key="8">
    <source>
        <dbReference type="SAM" id="MobiDB-lite"/>
    </source>
</evidence>
<evidence type="ECO:0000256" key="6">
    <source>
        <dbReference type="ARBA" id="ARBA00022840"/>
    </source>
</evidence>
<dbReference type="GO" id="GO:0050773">
    <property type="term" value="P:regulation of dendrite development"/>
    <property type="evidence" value="ECO:0007669"/>
    <property type="project" value="TreeGrafter"/>
</dbReference>
<comment type="similarity">
    <text evidence="1">Belongs to the protein kinase superfamily. CMGC Ser/Thr protein kinase family. CDC2/CDKX subfamily.</text>
</comment>
<keyword evidence="11" id="KW-1185">Reference proteome</keyword>
<feature type="compositionally biased region" description="Polar residues" evidence="8">
    <location>
        <begin position="904"/>
        <end position="913"/>
    </location>
</feature>
<dbReference type="OrthoDB" id="548217at2759"/>
<feature type="region of interest" description="Disordered" evidence="8">
    <location>
        <begin position="499"/>
        <end position="780"/>
    </location>
</feature>
<reference evidence="10" key="1">
    <citation type="submission" date="2022-11" db="UniProtKB">
        <authorList>
            <consortium name="EnsemblMetazoa"/>
        </authorList>
    </citation>
    <scope>IDENTIFICATION</scope>
</reference>
<dbReference type="PROSITE" id="PS50011">
    <property type="entry name" value="PROTEIN_KINASE_DOM"/>
    <property type="match status" value="1"/>
</dbReference>
<dbReference type="FunFam" id="3.30.200.20:FF:000171">
    <property type="entry name" value="Putative cyclin-dependent kinase-like 5"/>
    <property type="match status" value="1"/>
</dbReference>
<feature type="compositionally biased region" description="Basic and acidic residues" evidence="8">
    <location>
        <begin position="609"/>
        <end position="627"/>
    </location>
</feature>
<evidence type="ECO:0000256" key="1">
    <source>
        <dbReference type="ARBA" id="ARBA00006485"/>
    </source>
</evidence>
<dbReference type="Gene3D" id="3.30.200.20">
    <property type="entry name" value="Phosphorylase Kinase, domain 1"/>
    <property type="match status" value="1"/>
</dbReference>
<keyword evidence="6 7" id="KW-0067">ATP-binding</keyword>
<feature type="region of interest" description="Disordered" evidence="8">
    <location>
        <begin position="960"/>
        <end position="991"/>
    </location>
</feature>
<feature type="compositionally biased region" description="Polar residues" evidence="8">
    <location>
        <begin position="333"/>
        <end position="360"/>
    </location>
</feature>
<evidence type="ECO:0000256" key="2">
    <source>
        <dbReference type="ARBA" id="ARBA00022527"/>
    </source>
</evidence>
<feature type="compositionally biased region" description="Polar residues" evidence="8">
    <location>
        <begin position="565"/>
        <end position="586"/>
    </location>
</feature>
<feature type="domain" description="Protein kinase" evidence="9">
    <location>
        <begin position="4"/>
        <end position="288"/>
    </location>
</feature>
<keyword evidence="3" id="KW-0808">Transferase</keyword>
<dbReference type="InterPro" id="IPR008271">
    <property type="entry name" value="Ser/Thr_kinase_AS"/>
</dbReference>
<feature type="compositionally biased region" description="Polar residues" evidence="8">
    <location>
        <begin position="730"/>
        <end position="744"/>
    </location>
</feature>
<dbReference type="GO" id="GO:0005634">
    <property type="term" value="C:nucleus"/>
    <property type="evidence" value="ECO:0007669"/>
    <property type="project" value="TreeGrafter"/>
</dbReference>
<feature type="compositionally biased region" description="Polar residues" evidence="8">
    <location>
        <begin position="395"/>
        <end position="408"/>
    </location>
</feature>
<dbReference type="PROSITE" id="PS00107">
    <property type="entry name" value="PROTEIN_KINASE_ATP"/>
    <property type="match status" value="1"/>
</dbReference>
<keyword evidence="5" id="KW-0418">Kinase</keyword>
<dbReference type="InterPro" id="IPR011009">
    <property type="entry name" value="Kinase-like_dom_sf"/>
</dbReference>
<keyword evidence="2" id="KW-0723">Serine/threonine-protein kinase</keyword>
<dbReference type="GO" id="GO:0032839">
    <property type="term" value="C:dendrite cytoplasm"/>
    <property type="evidence" value="ECO:0007669"/>
    <property type="project" value="TreeGrafter"/>
</dbReference>
<evidence type="ECO:0000313" key="11">
    <source>
        <dbReference type="Proteomes" id="UP000887568"/>
    </source>
</evidence>
<dbReference type="PANTHER" id="PTHR24056">
    <property type="entry name" value="CELL DIVISION PROTEIN KINASE"/>
    <property type="match status" value="1"/>
</dbReference>
<feature type="compositionally biased region" description="Low complexity" evidence="8">
    <location>
        <begin position="686"/>
        <end position="701"/>
    </location>
</feature>
<feature type="region of interest" description="Disordered" evidence="8">
    <location>
        <begin position="299"/>
        <end position="360"/>
    </location>
</feature>
<dbReference type="GO" id="GO:0045773">
    <property type="term" value="P:positive regulation of axon extension"/>
    <property type="evidence" value="ECO:0007669"/>
    <property type="project" value="TreeGrafter"/>
</dbReference>
<dbReference type="InterPro" id="IPR000719">
    <property type="entry name" value="Prot_kinase_dom"/>
</dbReference>
<dbReference type="Gene3D" id="1.10.510.10">
    <property type="entry name" value="Transferase(Phosphotransferase) domain 1"/>
    <property type="match status" value="1"/>
</dbReference>
<evidence type="ECO:0000256" key="5">
    <source>
        <dbReference type="ARBA" id="ARBA00022777"/>
    </source>
</evidence>
<keyword evidence="4 7" id="KW-0547">Nucleotide-binding</keyword>
<proteinExistence type="inferred from homology"/>
<dbReference type="RefSeq" id="XP_038055227.1">
    <property type="nucleotide sequence ID" value="XM_038199299.1"/>
</dbReference>
<dbReference type="PANTHER" id="PTHR24056:SF111">
    <property type="entry name" value="CYCLIN-DEPENDENT KINASE-LIKE 5"/>
    <property type="match status" value="1"/>
</dbReference>
<dbReference type="InterPro" id="IPR050108">
    <property type="entry name" value="CDK"/>
</dbReference>
<accession>A0A913ZUI0</accession>
<dbReference type="Proteomes" id="UP000887568">
    <property type="component" value="Unplaced"/>
</dbReference>
<dbReference type="EnsemblMetazoa" id="XM_038199297.1">
    <property type="protein sequence ID" value="XP_038055225.1"/>
    <property type="gene ID" value="LOC119727429"/>
</dbReference>
<name>A0A913ZUI0_PATMI</name>